<accession>A0A8J3EDF7</accession>
<organism evidence="7 8">
    <name type="scientific">Salipiger pallidus</name>
    <dbReference type="NCBI Taxonomy" id="1775170"/>
    <lineage>
        <taxon>Bacteria</taxon>
        <taxon>Pseudomonadati</taxon>
        <taxon>Pseudomonadota</taxon>
        <taxon>Alphaproteobacteria</taxon>
        <taxon>Rhodobacterales</taxon>
        <taxon>Roseobacteraceae</taxon>
        <taxon>Salipiger</taxon>
    </lineage>
</organism>
<proteinExistence type="inferred from homology"/>
<evidence type="ECO:0000256" key="5">
    <source>
        <dbReference type="ARBA" id="ARBA00022989"/>
    </source>
</evidence>
<comment type="similarity">
    <text evidence="2">Belongs to the nucleobase:cation symporter-2 (NCS2) (TC 2.A.40) family.</text>
</comment>
<dbReference type="AlphaFoldDB" id="A0A8J3EDF7"/>
<dbReference type="RefSeq" id="WP_277874155.1">
    <property type="nucleotide sequence ID" value="NZ_BMJV01000001.1"/>
</dbReference>
<evidence type="ECO:0000313" key="8">
    <source>
        <dbReference type="Proteomes" id="UP000617145"/>
    </source>
</evidence>
<dbReference type="Proteomes" id="UP000617145">
    <property type="component" value="Unassembled WGS sequence"/>
</dbReference>
<reference evidence="7" key="1">
    <citation type="journal article" date="2014" name="Int. J. Syst. Evol. Microbiol.">
        <title>Complete genome sequence of Corynebacterium casei LMG S-19264T (=DSM 44701T), isolated from a smear-ripened cheese.</title>
        <authorList>
            <consortium name="US DOE Joint Genome Institute (JGI-PGF)"/>
            <person name="Walter F."/>
            <person name="Albersmeier A."/>
            <person name="Kalinowski J."/>
            <person name="Ruckert C."/>
        </authorList>
    </citation>
    <scope>NUCLEOTIDE SEQUENCE</scope>
    <source>
        <strain evidence="7">CGMCC 1.15762</strain>
    </source>
</reference>
<dbReference type="EMBL" id="BMJV01000001">
    <property type="protein sequence ID" value="GGG59579.1"/>
    <property type="molecule type" value="Genomic_DNA"/>
</dbReference>
<name>A0A8J3EDF7_9RHOB</name>
<reference evidence="7" key="2">
    <citation type="submission" date="2020-09" db="EMBL/GenBank/DDBJ databases">
        <authorList>
            <person name="Sun Q."/>
            <person name="Zhou Y."/>
        </authorList>
    </citation>
    <scope>NUCLEOTIDE SEQUENCE</scope>
    <source>
        <strain evidence="7">CGMCC 1.15762</strain>
    </source>
</reference>
<keyword evidence="4" id="KW-0812">Transmembrane</keyword>
<keyword evidence="6" id="KW-0472">Membrane</keyword>
<evidence type="ECO:0000256" key="2">
    <source>
        <dbReference type="ARBA" id="ARBA00008821"/>
    </source>
</evidence>
<dbReference type="PANTHER" id="PTHR42810">
    <property type="entry name" value="PURINE PERMEASE C1399.01C-RELATED"/>
    <property type="match status" value="1"/>
</dbReference>
<keyword evidence="8" id="KW-1185">Reference proteome</keyword>
<comment type="subcellular location">
    <subcellularLocation>
        <location evidence="1">Membrane</location>
        <topology evidence="1">Multi-pass membrane protein</topology>
    </subcellularLocation>
</comment>
<keyword evidence="3" id="KW-0813">Transport</keyword>
<gene>
    <name evidence="7" type="ORF">GCM10011415_01820</name>
</gene>
<evidence type="ECO:0000256" key="4">
    <source>
        <dbReference type="ARBA" id="ARBA00022692"/>
    </source>
</evidence>
<keyword evidence="5" id="KW-1133">Transmembrane helix</keyword>
<comment type="caution">
    <text evidence="7">The sequence shown here is derived from an EMBL/GenBank/DDBJ whole genome shotgun (WGS) entry which is preliminary data.</text>
</comment>
<dbReference type="InterPro" id="IPR006043">
    <property type="entry name" value="NCS2"/>
</dbReference>
<sequence>MQYGVDFDLAVLIHIAFIAVVTTNKTSGNLTANPVISDQPVRELVYSPRIKGGILADGINSGLAALFKTLPNITFLQNSGVIQMTGVASRHVGHYIAVFLVLPGHNPREAQLRSVNPKTACTETDRNHRGVGAPLPLQNSISTAARPMSWQ</sequence>
<evidence type="ECO:0000256" key="1">
    <source>
        <dbReference type="ARBA" id="ARBA00004141"/>
    </source>
</evidence>
<dbReference type="Pfam" id="PF00860">
    <property type="entry name" value="Xan_ur_permease"/>
    <property type="match status" value="1"/>
</dbReference>
<dbReference type="GO" id="GO:0005886">
    <property type="term" value="C:plasma membrane"/>
    <property type="evidence" value="ECO:0007669"/>
    <property type="project" value="TreeGrafter"/>
</dbReference>
<evidence type="ECO:0000256" key="3">
    <source>
        <dbReference type="ARBA" id="ARBA00022448"/>
    </source>
</evidence>
<evidence type="ECO:0000256" key="6">
    <source>
        <dbReference type="ARBA" id="ARBA00023136"/>
    </source>
</evidence>
<protein>
    <submittedName>
        <fullName evidence="7">Uncharacterized protein</fullName>
    </submittedName>
</protein>
<dbReference type="PANTHER" id="PTHR42810:SF2">
    <property type="entry name" value="PURINE PERMEASE C1399.01C-RELATED"/>
    <property type="match status" value="1"/>
</dbReference>
<dbReference type="GO" id="GO:0042907">
    <property type="term" value="F:xanthine transmembrane transporter activity"/>
    <property type="evidence" value="ECO:0007669"/>
    <property type="project" value="TreeGrafter"/>
</dbReference>
<evidence type="ECO:0000313" key="7">
    <source>
        <dbReference type="EMBL" id="GGG59579.1"/>
    </source>
</evidence>